<dbReference type="STRING" id="1798650.A2945_00940"/>
<proteinExistence type="predicted"/>
<evidence type="ECO:0000313" key="1">
    <source>
        <dbReference type="EMBL" id="OGY99406.1"/>
    </source>
</evidence>
<comment type="caution">
    <text evidence="1">The sequence shown here is derived from an EMBL/GenBank/DDBJ whole genome shotgun (WGS) entry which is preliminary data.</text>
</comment>
<dbReference type="Pfam" id="PF09656">
    <property type="entry name" value="PGPGW"/>
    <property type="match status" value="1"/>
</dbReference>
<organism evidence="1 2">
    <name type="scientific">Candidatus Liptonbacteria bacterium RIFCSPLOWO2_01_FULL_52_25</name>
    <dbReference type="NCBI Taxonomy" id="1798650"/>
    <lineage>
        <taxon>Bacteria</taxon>
        <taxon>Candidatus Liptoniibacteriota</taxon>
    </lineage>
</organism>
<gene>
    <name evidence="1" type="ORF">A2945_00940</name>
</gene>
<dbReference type="Proteomes" id="UP000178880">
    <property type="component" value="Unassembled WGS sequence"/>
</dbReference>
<dbReference type="AlphaFoldDB" id="A0A1G2CDV2"/>
<dbReference type="EMBL" id="MHLA01000015">
    <property type="protein sequence ID" value="OGY99406.1"/>
    <property type="molecule type" value="Genomic_DNA"/>
</dbReference>
<accession>A0A1G2CDV2</accession>
<sequence length="66" mass="7105">MEQKDTPRAISAKKRVLGIALIIVGLVALLTPLTPGSWLIIVGLEIFGIRLAAAEKIKAWLGKKRG</sequence>
<protein>
    <submittedName>
        <fullName evidence="1">Uncharacterized protein</fullName>
    </submittedName>
</protein>
<dbReference type="InterPro" id="IPR019099">
    <property type="entry name" value="Uncharacterised_PGPGW_TM"/>
</dbReference>
<evidence type="ECO:0000313" key="2">
    <source>
        <dbReference type="Proteomes" id="UP000178880"/>
    </source>
</evidence>
<name>A0A1G2CDV2_9BACT</name>
<reference evidence="1 2" key="1">
    <citation type="journal article" date="2016" name="Nat. Commun.">
        <title>Thousands of microbial genomes shed light on interconnected biogeochemical processes in an aquifer system.</title>
        <authorList>
            <person name="Anantharaman K."/>
            <person name="Brown C.T."/>
            <person name="Hug L.A."/>
            <person name="Sharon I."/>
            <person name="Castelle C.J."/>
            <person name="Probst A.J."/>
            <person name="Thomas B.C."/>
            <person name="Singh A."/>
            <person name="Wilkins M.J."/>
            <person name="Karaoz U."/>
            <person name="Brodie E.L."/>
            <person name="Williams K.H."/>
            <person name="Hubbard S.S."/>
            <person name="Banfield J.F."/>
        </authorList>
    </citation>
    <scope>NUCLEOTIDE SEQUENCE [LARGE SCALE GENOMIC DNA]</scope>
</reference>